<sequence length="290" mass="29988">MAADEFDLDAGGGRRLHAYDTGTAAPGGPVVFWHHGTPNIGAPPRPLFAVAPDIRWVSFDRPGYGGSDSVPGRDVASAAADTAAVADALGIDRFAVMGHSGGGPHALACAALLPDRVLGAVSVSALAPFNADFRAVFGADFGADGLDWFAGMGPSSAASLRAAAAGRAAKERYEAAAEYDPEMFTPADHAALQGEWSWFEEVVGPAVENGIGGLVDDDLAYVAPWGFDPAAIEVPLLVVHGERDRIVPSSHGRWLAATCPTARLRLSPEDGHISVLGTAPSALGWLRRCA</sequence>
<evidence type="ECO:0000313" key="2">
    <source>
        <dbReference type="EMBL" id="TYB45319.1"/>
    </source>
</evidence>
<dbReference type="PANTHER" id="PTHR43433">
    <property type="entry name" value="HYDROLASE, ALPHA/BETA FOLD FAMILY PROTEIN"/>
    <property type="match status" value="1"/>
</dbReference>
<dbReference type="RefSeq" id="WP_067896728.1">
    <property type="nucleotide sequence ID" value="NZ_VSFG01000003.1"/>
</dbReference>
<keyword evidence="2" id="KW-0378">Hydrolase</keyword>
<gene>
    <name evidence="2" type="ORF">FXF69_17865</name>
</gene>
<dbReference type="InterPro" id="IPR050471">
    <property type="entry name" value="AB_hydrolase"/>
</dbReference>
<dbReference type="InterPro" id="IPR000073">
    <property type="entry name" value="AB_hydrolase_1"/>
</dbReference>
<dbReference type="InterPro" id="IPR029058">
    <property type="entry name" value="AB_hydrolase_fold"/>
</dbReference>
<keyword evidence="3" id="KW-1185">Reference proteome</keyword>
<evidence type="ECO:0000313" key="3">
    <source>
        <dbReference type="Proteomes" id="UP000323380"/>
    </source>
</evidence>
<dbReference type="STRING" id="1220554.GCA_001552135_05262"/>
<dbReference type="EMBL" id="VSFG01000003">
    <property type="protein sequence ID" value="TYB45319.1"/>
    <property type="molecule type" value="Genomic_DNA"/>
</dbReference>
<dbReference type="Pfam" id="PF00561">
    <property type="entry name" value="Abhydrolase_1"/>
    <property type="match status" value="1"/>
</dbReference>
<dbReference type="GO" id="GO:0016787">
    <property type="term" value="F:hydrolase activity"/>
    <property type="evidence" value="ECO:0007669"/>
    <property type="project" value="UniProtKB-KW"/>
</dbReference>
<dbReference type="PANTHER" id="PTHR43433:SF10">
    <property type="entry name" value="AB HYDROLASE-1 DOMAIN-CONTAINING PROTEIN"/>
    <property type="match status" value="1"/>
</dbReference>
<reference evidence="2 3" key="1">
    <citation type="submission" date="2019-08" db="EMBL/GenBank/DDBJ databases">
        <title>Actinomadura sp. nov. CYP1-5 isolated from mountain soil.</title>
        <authorList>
            <person name="Songsumanus A."/>
            <person name="Kuncharoen N."/>
            <person name="Kudo T."/>
            <person name="Yuki M."/>
            <person name="Igarashi Y."/>
            <person name="Tanasupawat S."/>
        </authorList>
    </citation>
    <scope>NUCLEOTIDE SEQUENCE [LARGE SCALE GENOMIC DNA]</scope>
    <source>
        <strain evidence="2 3">JCM 14158</strain>
    </source>
</reference>
<dbReference type="AlphaFoldDB" id="A0A5D0NLZ6"/>
<accession>A0A5D0NLZ6</accession>
<proteinExistence type="predicted"/>
<evidence type="ECO:0000259" key="1">
    <source>
        <dbReference type="Pfam" id="PF00561"/>
    </source>
</evidence>
<dbReference type="Gene3D" id="3.40.50.1820">
    <property type="entry name" value="alpha/beta hydrolase"/>
    <property type="match status" value="1"/>
</dbReference>
<name>A0A5D0NLZ6_9ACTN</name>
<dbReference type="SUPFAM" id="SSF53474">
    <property type="entry name" value="alpha/beta-Hydrolases"/>
    <property type="match status" value="1"/>
</dbReference>
<feature type="domain" description="AB hydrolase-1" evidence="1">
    <location>
        <begin position="29"/>
        <end position="275"/>
    </location>
</feature>
<protein>
    <submittedName>
        <fullName evidence="2">Alpha/beta hydrolase</fullName>
    </submittedName>
</protein>
<dbReference type="Proteomes" id="UP000323380">
    <property type="component" value="Unassembled WGS sequence"/>
</dbReference>
<organism evidence="2 3">
    <name type="scientific">Actinomadura chibensis</name>
    <dbReference type="NCBI Taxonomy" id="392828"/>
    <lineage>
        <taxon>Bacteria</taxon>
        <taxon>Bacillati</taxon>
        <taxon>Actinomycetota</taxon>
        <taxon>Actinomycetes</taxon>
        <taxon>Streptosporangiales</taxon>
        <taxon>Thermomonosporaceae</taxon>
        <taxon>Actinomadura</taxon>
    </lineage>
</organism>
<comment type="caution">
    <text evidence="2">The sequence shown here is derived from an EMBL/GenBank/DDBJ whole genome shotgun (WGS) entry which is preliminary data.</text>
</comment>